<reference evidence="1" key="1">
    <citation type="submission" date="2015-12" db="EMBL/GenBank/DDBJ databases">
        <title>Update maize B73 reference genome by single molecule sequencing technologies.</title>
        <authorList>
            <consortium name="Maize Genome Sequencing Project"/>
            <person name="Ware D."/>
        </authorList>
    </citation>
    <scope>NUCLEOTIDE SEQUENCE [LARGE SCALE GENOMIC DNA]</scope>
    <source>
        <tissue evidence="1">Seedling</tissue>
    </source>
</reference>
<gene>
    <name evidence="1" type="ORF">ZEAMMB73_Zm00001d021805</name>
</gene>
<dbReference type="AlphaFoldDB" id="A0A1D6IFV0"/>
<sequence>MYFRGSGKAAEMKRDATRGAMRAAF</sequence>
<evidence type="ECO:0000313" key="1">
    <source>
        <dbReference type="EMBL" id="ONM58522.1"/>
    </source>
</evidence>
<protein>
    <submittedName>
        <fullName evidence="1">Secretory carrier-associated membrane protein 3</fullName>
    </submittedName>
</protein>
<name>A0A1D6IFV0_MAIZE</name>
<proteinExistence type="predicted"/>
<dbReference type="EMBL" id="CM007650">
    <property type="protein sequence ID" value="ONM58522.1"/>
    <property type="molecule type" value="Genomic_DNA"/>
</dbReference>
<organism evidence="1">
    <name type="scientific">Zea mays</name>
    <name type="common">Maize</name>
    <dbReference type="NCBI Taxonomy" id="4577"/>
    <lineage>
        <taxon>Eukaryota</taxon>
        <taxon>Viridiplantae</taxon>
        <taxon>Streptophyta</taxon>
        <taxon>Embryophyta</taxon>
        <taxon>Tracheophyta</taxon>
        <taxon>Spermatophyta</taxon>
        <taxon>Magnoliopsida</taxon>
        <taxon>Liliopsida</taxon>
        <taxon>Poales</taxon>
        <taxon>Poaceae</taxon>
        <taxon>PACMAD clade</taxon>
        <taxon>Panicoideae</taxon>
        <taxon>Andropogonodae</taxon>
        <taxon>Andropogoneae</taxon>
        <taxon>Tripsacinae</taxon>
        <taxon>Zea</taxon>
    </lineage>
</organism>
<accession>A0A1D6IFV0</accession>